<accession>A0ABT8R4D5</accession>
<dbReference type="RefSeq" id="WP_302037746.1">
    <property type="nucleotide sequence ID" value="NZ_JAUKPO010000005.1"/>
</dbReference>
<dbReference type="EMBL" id="JAUKPO010000005">
    <property type="protein sequence ID" value="MDO1446943.1"/>
    <property type="molecule type" value="Genomic_DNA"/>
</dbReference>
<protein>
    <submittedName>
        <fullName evidence="1">Uncharacterized protein</fullName>
    </submittedName>
</protein>
<comment type="caution">
    <text evidence="1">The sequence shown here is derived from an EMBL/GenBank/DDBJ whole genome shotgun (WGS) entry which is preliminary data.</text>
</comment>
<gene>
    <name evidence="1" type="ORF">Q0590_11805</name>
</gene>
<organism evidence="1 2">
    <name type="scientific">Rhodocytophaga aerolata</name>
    <dbReference type="NCBI Taxonomy" id="455078"/>
    <lineage>
        <taxon>Bacteria</taxon>
        <taxon>Pseudomonadati</taxon>
        <taxon>Bacteroidota</taxon>
        <taxon>Cytophagia</taxon>
        <taxon>Cytophagales</taxon>
        <taxon>Rhodocytophagaceae</taxon>
        <taxon>Rhodocytophaga</taxon>
    </lineage>
</organism>
<evidence type="ECO:0000313" key="1">
    <source>
        <dbReference type="EMBL" id="MDO1446943.1"/>
    </source>
</evidence>
<evidence type="ECO:0000313" key="2">
    <source>
        <dbReference type="Proteomes" id="UP001168528"/>
    </source>
</evidence>
<sequence>MKIGFVVHFFDFRNDVRKVVEQVNKQHQVILFARKEDVANIQKHSSNQIEVRIVDEFIPTPRNIVLQNMFRFFGKLPKSIQNYYLMEVFKISLNPPTEQKKAKSLLDLAMKLPKTISYDYYLNKLQYKKATYIDDIDQFICFTDISDSYFLARLIREKRNVKIYVYSWDHPCKQMKYSRQVKYMVWNEGIKQDLIELQNVSPKQITVSGASQFAYVQQFLTTYLHQANNVFPFRYIYFGCAIGAPEIVKEEIKVIKLISEVMQQVVPDIRLVVRPYPVMKDWQIYEPLKAMPNIILDDEFRAKDLSVGEAFIMDKFSKIHFAEAFIHLGTTLGFEACFLDTPSVIIDFQWFQEKKSLLSIYNFVHQYQNEKYLLLSDYPNVVHSQEELTSLIQNLVINKARYLKYNYAVRATTALKDFKQFADAILHT</sequence>
<proteinExistence type="predicted"/>
<reference evidence="1" key="1">
    <citation type="submission" date="2023-07" db="EMBL/GenBank/DDBJ databases">
        <title>The genome sequence of Rhodocytophaga aerolata KACC 12507.</title>
        <authorList>
            <person name="Zhang X."/>
        </authorList>
    </citation>
    <scope>NUCLEOTIDE SEQUENCE</scope>
    <source>
        <strain evidence="1">KACC 12507</strain>
    </source>
</reference>
<dbReference type="Proteomes" id="UP001168528">
    <property type="component" value="Unassembled WGS sequence"/>
</dbReference>
<name>A0ABT8R4D5_9BACT</name>
<keyword evidence="2" id="KW-1185">Reference proteome</keyword>